<feature type="domain" description="Tf2-1-like SH3-like" evidence="8">
    <location>
        <begin position="1092"/>
        <end position="1155"/>
    </location>
</feature>
<dbReference type="InterPro" id="IPR043502">
    <property type="entry name" value="DNA/RNA_pol_sf"/>
</dbReference>
<name>A0ABQ5DWE8_9ASTR</name>
<evidence type="ECO:0000256" key="3">
    <source>
        <dbReference type="ARBA" id="ARBA00022908"/>
    </source>
</evidence>
<dbReference type="EMBL" id="BQNB010015733">
    <property type="protein sequence ID" value="GJT43485.1"/>
    <property type="molecule type" value="Genomic_DNA"/>
</dbReference>
<organism evidence="9 10">
    <name type="scientific">Tanacetum coccineum</name>
    <dbReference type="NCBI Taxonomy" id="301880"/>
    <lineage>
        <taxon>Eukaryota</taxon>
        <taxon>Viridiplantae</taxon>
        <taxon>Streptophyta</taxon>
        <taxon>Embryophyta</taxon>
        <taxon>Tracheophyta</taxon>
        <taxon>Spermatophyta</taxon>
        <taxon>Magnoliopsida</taxon>
        <taxon>eudicotyledons</taxon>
        <taxon>Gunneridae</taxon>
        <taxon>Pentapetalae</taxon>
        <taxon>asterids</taxon>
        <taxon>campanulids</taxon>
        <taxon>Asterales</taxon>
        <taxon>Asteraceae</taxon>
        <taxon>Asteroideae</taxon>
        <taxon>Anthemideae</taxon>
        <taxon>Anthemidinae</taxon>
        <taxon>Tanacetum</taxon>
    </lineage>
</organism>
<keyword evidence="1" id="KW-0460">Magnesium</keyword>
<dbReference type="Pfam" id="PF24626">
    <property type="entry name" value="SH3_Tf2-1"/>
    <property type="match status" value="1"/>
</dbReference>
<evidence type="ECO:0000313" key="10">
    <source>
        <dbReference type="Proteomes" id="UP001151760"/>
    </source>
</evidence>
<dbReference type="InterPro" id="IPR021109">
    <property type="entry name" value="Peptidase_aspartic_dom_sf"/>
</dbReference>
<keyword evidence="5" id="KW-1133">Transmembrane helix</keyword>
<dbReference type="PANTHER" id="PTHR24559:SF444">
    <property type="entry name" value="REVERSE TRANSCRIPTASE DOMAIN-CONTAINING PROTEIN"/>
    <property type="match status" value="1"/>
</dbReference>
<comment type="caution">
    <text evidence="9">The sequence shown here is derived from an EMBL/GenBank/DDBJ whole genome shotgun (WGS) entry which is preliminary data.</text>
</comment>
<protein>
    <submittedName>
        <fullName evidence="9">Reverse transcriptase domain-containing protein</fullName>
    </submittedName>
</protein>
<sequence>MPSHFYKKFCWGTVFLTGLRSFIDLRSGLRIKRTNRRTRVPIGLCPCHIKEKVTIKEVRGESVMEWKTKVTTKEGIVIKIPGKFRGDMVRPTSQNPTPEPSPEPNPDIATIIAQQLQNIIPQIVTQVTANVNGGNGNGGQIDVPTRISLLRVRALLAEEFYPSNKLEKLENEFWNHTMVGANHVAYTDRFHELAKLVPHLVHAMSQDEDRASMRRREHTGVRLSVWTLTKGSDKRKEMEESSKQGSTWKDNKKSKTGSGFIATVPPRNNNVNTYPKCVMCNTFHKENAHLEALQDPKVLMGTFSLNNQFDTVLFDSGADFSFISTMFAPLINVEPSIVNHGYAIEIADGKSVEVDRVIRDCKLKLGNSVVSIDCDTLGNTLSNAAKALMNAKIDEPRISDIPMMGDFTDVFSNDLLGQPPQRQVEYCIDLVPGATPISKSLYRLAPSKMQELSRQLQELQDKSFIRPSHSSWGAPVLFVKKKDGSFRICIDYRELNKITIKNCYPLPRIDDLFDQLQGAYYFYKIDLRSGYHQLRVHEYDIPRTAFSPNEVLDLPESLHKFVIDDVLIYSKMKEELEVHLKLVLELLRKEKLYAKFSKCEFWLQEVHFLRHVVNQNDIHVDLSKVEAMKNWKAPTTPSEKNQKYELGEKEEEAFQTLKNNLCDAPILSLPDGVEDFVFYCDASNQGLGCVLMQRSKELNLRQRRWIEMFSDFECDIRYHPGKANVVVDALSRKERVKPKRVPTMAMTIQSGVKEMILAAQSGAFKQENVLAKRLHGLDQQMEKKEDGSLYFMDRIWVPLVVDVRMVILNEAHKSRYSVHPGADKTYHDLRDIEIINLMHNHGTTWSACGRYFWIEWADLTSTHLANVQKALGNKIRHEYLLIILKYGMDKVSKQIDFEDDEYGGVGVAMGELEACIEAGTLGVVCVELLKAIGVVAEWWRYEAWDYKRKALRRSELVFRIVGDLLCALVIEGYVFFIVLSYLLRRVTERLWSMLAQYGAKKRGGAHSEAIGDMRIVAKVQLEVDASRGSTDRRLMRNAKMKADEESIGSYHSSIRCAPFEALYGRKCRSPVLWAEIGEGNLIGPELVLEMTDKVLLKVSPWKGVVHFGMKGKLAPRYVGTFEILERIGLVAYRLRLHEELSRVHDTFHVSNLKKCMADANLHVPLNEIKMRNRNWKLCFEHSVRRVTCGYPWPELEGKGFGIQQDEFKVRKSGKMDHRQLAKFSYLDFVICFGC</sequence>
<dbReference type="PANTHER" id="PTHR24559">
    <property type="entry name" value="TRANSPOSON TY3-I GAG-POL POLYPROTEIN"/>
    <property type="match status" value="1"/>
</dbReference>
<dbReference type="Gene3D" id="2.40.70.10">
    <property type="entry name" value="Acid Proteases"/>
    <property type="match status" value="1"/>
</dbReference>
<feature type="domain" description="Reverse transcriptase/retrotransposon-derived protein RNase H-like" evidence="7">
    <location>
        <begin position="647"/>
        <end position="697"/>
    </location>
</feature>
<feature type="compositionally biased region" description="Basic and acidic residues" evidence="4">
    <location>
        <begin position="232"/>
        <end position="242"/>
    </location>
</feature>
<dbReference type="SUPFAM" id="SSF56672">
    <property type="entry name" value="DNA/RNA polymerases"/>
    <property type="match status" value="1"/>
</dbReference>
<evidence type="ECO:0000256" key="2">
    <source>
        <dbReference type="ARBA" id="ARBA00022884"/>
    </source>
</evidence>
<dbReference type="InterPro" id="IPR056924">
    <property type="entry name" value="SH3_Tf2-1"/>
</dbReference>
<keyword evidence="2" id="KW-0694">RNA-binding</keyword>
<accession>A0ABQ5DWE8</accession>
<keyword evidence="9" id="KW-0548">Nucleotidyltransferase</keyword>
<dbReference type="Gene3D" id="3.30.70.270">
    <property type="match status" value="2"/>
</dbReference>
<dbReference type="CDD" id="cd00303">
    <property type="entry name" value="retropepsin_like"/>
    <property type="match status" value="1"/>
</dbReference>
<proteinExistence type="predicted"/>
<evidence type="ECO:0000256" key="1">
    <source>
        <dbReference type="ARBA" id="ARBA00022842"/>
    </source>
</evidence>
<reference evidence="9" key="1">
    <citation type="journal article" date="2022" name="Int. J. Mol. Sci.">
        <title>Draft Genome of Tanacetum Coccineum: Genomic Comparison of Closely Related Tanacetum-Family Plants.</title>
        <authorList>
            <person name="Yamashiro T."/>
            <person name="Shiraishi A."/>
            <person name="Nakayama K."/>
            <person name="Satake H."/>
        </authorList>
    </citation>
    <scope>NUCLEOTIDE SEQUENCE</scope>
</reference>
<reference evidence="9" key="2">
    <citation type="submission" date="2022-01" db="EMBL/GenBank/DDBJ databases">
        <authorList>
            <person name="Yamashiro T."/>
            <person name="Shiraishi A."/>
            <person name="Satake H."/>
            <person name="Nakayama K."/>
        </authorList>
    </citation>
    <scope>NUCLEOTIDE SEQUENCE</scope>
</reference>
<keyword evidence="9" id="KW-0808">Transferase</keyword>
<evidence type="ECO:0000313" key="9">
    <source>
        <dbReference type="EMBL" id="GJT43485.1"/>
    </source>
</evidence>
<dbReference type="InterPro" id="IPR043128">
    <property type="entry name" value="Rev_trsase/Diguanyl_cyclase"/>
</dbReference>
<dbReference type="Proteomes" id="UP001151760">
    <property type="component" value="Unassembled WGS sequence"/>
</dbReference>
<dbReference type="InterPro" id="IPR001969">
    <property type="entry name" value="Aspartic_peptidase_AS"/>
</dbReference>
<dbReference type="PROSITE" id="PS00141">
    <property type="entry name" value="ASP_PROTEASE"/>
    <property type="match status" value="1"/>
</dbReference>
<feature type="region of interest" description="Disordered" evidence="4">
    <location>
        <begin position="232"/>
        <end position="264"/>
    </location>
</feature>
<evidence type="ECO:0000256" key="4">
    <source>
        <dbReference type="SAM" id="MobiDB-lite"/>
    </source>
</evidence>
<feature type="transmembrane region" description="Helical" evidence="5">
    <location>
        <begin position="956"/>
        <end position="983"/>
    </location>
</feature>
<keyword evidence="9" id="KW-0695">RNA-directed DNA polymerase</keyword>
<keyword evidence="5" id="KW-0472">Membrane</keyword>
<dbReference type="GO" id="GO:0003964">
    <property type="term" value="F:RNA-directed DNA polymerase activity"/>
    <property type="evidence" value="ECO:0007669"/>
    <property type="project" value="UniProtKB-KW"/>
</dbReference>
<evidence type="ECO:0000259" key="8">
    <source>
        <dbReference type="Pfam" id="PF24626"/>
    </source>
</evidence>
<dbReference type="InterPro" id="IPR000477">
    <property type="entry name" value="RT_dom"/>
</dbReference>
<evidence type="ECO:0000259" key="7">
    <source>
        <dbReference type="Pfam" id="PF17919"/>
    </source>
</evidence>
<evidence type="ECO:0000256" key="5">
    <source>
        <dbReference type="SAM" id="Phobius"/>
    </source>
</evidence>
<keyword evidence="10" id="KW-1185">Reference proteome</keyword>
<keyword evidence="3" id="KW-0229">DNA integration</keyword>
<dbReference type="InterPro" id="IPR053134">
    <property type="entry name" value="RNA-dir_DNA_polymerase"/>
</dbReference>
<dbReference type="Pfam" id="PF17919">
    <property type="entry name" value="RT_RNaseH_2"/>
    <property type="match status" value="1"/>
</dbReference>
<dbReference type="Pfam" id="PF08284">
    <property type="entry name" value="RVP_2"/>
    <property type="match status" value="1"/>
</dbReference>
<dbReference type="InterPro" id="IPR041577">
    <property type="entry name" value="RT_RNaseH_2"/>
</dbReference>
<dbReference type="Gene3D" id="3.10.10.10">
    <property type="entry name" value="HIV Type 1 Reverse Transcriptase, subunit A, domain 1"/>
    <property type="match status" value="1"/>
</dbReference>
<gene>
    <name evidence="9" type="ORF">Tco_0952200</name>
</gene>
<evidence type="ECO:0000259" key="6">
    <source>
        <dbReference type="Pfam" id="PF00078"/>
    </source>
</evidence>
<keyword evidence="5" id="KW-0812">Transmembrane</keyword>
<dbReference type="CDD" id="cd01647">
    <property type="entry name" value="RT_LTR"/>
    <property type="match status" value="1"/>
</dbReference>
<feature type="domain" description="Reverse transcriptase" evidence="6">
    <location>
        <begin position="479"/>
        <end position="549"/>
    </location>
</feature>
<dbReference type="Pfam" id="PF00078">
    <property type="entry name" value="RVT_1"/>
    <property type="match status" value="1"/>
</dbReference>